<dbReference type="InterPro" id="IPR017896">
    <property type="entry name" value="4Fe4S_Fe-S-bd"/>
</dbReference>
<evidence type="ECO:0000313" key="3">
    <source>
        <dbReference type="EMBL" id="KKM23599.1"/>
    </source>
</evidence>
<evidence type="ECO:0000256" key="1">
    <source>
        <dbReference type="SAM" id="Phobius"/>
    </source>
</evidence>
<feature type="domain" description="4Fe-4S ferredoxin-type" evidence="2">
    <location>
        <begin position="109"/>
        <end position="144"/>
    </location>
</feature>
<name>A0A0F9IUD8_9ZZZZ</name>
<feature type="transmembrane region" description="Helical" evidence="1">
    <location>
        <begin position="155"/>
        <end position="176"/>
    </location>
</feature>
<dbReference type="Pfam" id="PF12801">
    <property type="entry name" value="Fer4_5"/>
    <property type="match status" value="2"/>
</dbReference>
<feature type="transmembrane region" description="Helical" evidence="1">
    <location>
        <begin position="26"/>
        <end position="47"/>
    </location>
</feature>
<sequence>MKYSTIRSFGCYRKPERGPFYIHKRILSGIVITAAVAGIIVFGYRLLANSVQGNLKKVNPWEFSLITSIAVTHDYAFVADAGNHVILKFDKSGNFSAASVIRTRRAVAYFALPLVFAMFFGRIFYAGVCPIGAIQDIFILWPVRVPEWLERTLGMLPYIHLSLAVLFAATNAGFTVCRFHPFLKFFRFAACFNLLIFGVSFLVAGMFVARPYCRYLCPQCSAFKMDVPFLQMASDHHA</sequence>
<evidence type="ECO:0000259" key="2">
    <source>
        <dbReference type="Pfam" id="PF12801"/>
    </source>
</evidence>
<proteinExistence type="predicted"/>
<comment type="caution">
    <text evidence="3">The sequence shown here is derived from an EMBL/GenBank/DDBJ whole genome shotgun (WGS) entry which is preliminary data.</text>
</comment>
<accession>A0A0F9IUD8</accession>
<keyword evidence="1" id="KW-1133">Transmembrane helix</keyword>
<reference evidence="3" key="1">
    <citation type="journal article" date="2015" name="Nature">
        <title>Complex archaea that bridge the gap between prokaryotes and eukaryotes.</title>
        <authorList>
            <person name="Spang A."/>
            <person name="Saw J.H."/>
            <person name="Jorgensen S.L."/>
            <person name="Zaremba-Niedzwiedzka K."/>
            <person name="Martijn J."/>
            <person name="Lind A.E."/>
            <person name="van Eijk R."/>
            <person name="Schleper C."/>
            <person name="Guy L."/>
            <person name="Ettema T.J."/>
        </authorList>
    </citation>
    <scope>NUCLEOTIDE SEQUENCE</scope>
</reference>
<feature type="domain" description="4Fe-4S ferredoxin-type" evidence="2">
    <location>
        <begin position="193"/>
        <end position="219"/>
    </location>
</feature>
<feature type="transmembrane region" description="Helical" evidence="1">
    <location>
        <begin position="188"/>
        <end position="209"/>
    </location>
</feature>
<protein>
    <recommendedName>
        <fullName evidence="2">4Fe-4S ferredoxin-type domain-containing protein</fullName>
    </recommendedName>
</protein>
<feature type="transmembrane region" description="Helical" evidence="1">
    <location>
        <begin position="106"/>
        <end position="135"/>
    </location>
</feature>
<keyword evidence="1" id="KW-0472">Membrane</keyword>
<dbReference type="AlphaFoldDB" id="A0A0F9IUD8"/>
<dbReference type="EMBL" id="LAZR01013093">
    <property type="protein sequence ID" value="KKM23599.1"/>
    <property type="molecule type" value="Genomic_DNA"/>
</dbReference>
<keyword evidence="1" id="KW-0812">Transmembrane</keyword>
<gene>
    <name evidence="3" type="ORF">LCGC14_1613630</name>
</gene>
<organism evidence="3">
    <name type="scientific">marine sediment metagenome</name>
    <dbReference type="NCBI Taxonomy" id="412755"/>
    <lineage>
        <taxon>unclassified sequences</taxon>
        <taxon>metagenomes</taxon>
        <taxon>ecological metagenomes</taxon>
    </lineage>
</organism>